<dbReference type="SMART" id="SM00345">
    <property type="entry name" value="HTH_GNTR"/>
    <property type="match status" value="1"/>
</dbReference>
<dbReference type="PANTHER" id="PTHR43537:SF5">
    <property type="entry name" value="UXU OPERON TRANSCRIPTIONAL REGULATOR"/>
    <property type="match status" value="1"/>
</dbReference>
<dbReference type="Gene3D" id="1.10.10.10">
    <property type="entry name" value="Winged helix-like DNA-binding domain superfamily/Winged helix DNA-binding domain"/>
    <property type="match status" value="1"/>
</dbReference>
<keyword evidence="3" id="KW-0804">Transcription</keyword>
<dbReference type="Proteomes" id="UP000652477">
    <property type="component" value="Unassembled WGS sequence"/>
</dbReference>
<organism evidence="5 6">
    <name type="scientific">Mediterraneibacter hominis</name>
    <dbReference type="NCBI Taxonomy" id="2763054"/>
    <lineage>
        <taxon>Bacteria</taxon>
        <taxon>Bacillati</taxon>
        <taxon>Bacillota</taxon>
        <taxon>Clostridia</taxon>
        <taxon>Lachnospirales</taxon>
        <taxon>Lachnospiraceae</taxon>
        <taxon>Mediterraneibacter</taxon>
    </lineage>
</organism>
<dbReference type="InterPro" id="IPR000524">
    <property type="entry name" value="Tscrpt_reg_HTH_GntR"/>
</dbReference>
<feature type="domain" description="HTH gntR-type" evidence="4">
    <location>
        <begin position="8"/>
        <end position="76"/>
    </location>
</feature>
<dbReference type="InterPro" id="IPR036388">
    <property type="entry name" value="WH-like_DNA-bd_sf"/>
</dbReference>
<dbReference type="AlphaFoldDB" id="A0A923LIK4"/>
<dbReference type="RefSeq" id="WP_186876094.1">
    <property type="nucleotide sequence ID" value="NZ_JACOPF010000002.1"/>
</dbReference>
<name>A0A923LIK4_9FIRM</name>
<dbReference type="CDD" id="cd07377">
    <property type="entry name" value="WHTH_GntR"/>
    <property type="match status" value="1"/>
</dbReference>
<reference evidence="5" key="1">
    <citation type="submission" date="2020-08" db="EMBL/GenBank/DDBJ databases">
        <title>Genome public.</title>
        <authorList>
            <person name="Liu C."/>
            <person name="Sun Q."/>
        </authorList>
    </citation>
    <scope>NUCLEOTIDE SEQUENCE</scope>
    <source>
        <strain evidence="5">NSJ-55</strain>
    </source>
</reference>
<evidence type="ECO:0000256" key="1">
    <source>
        <dbReference type="ARBA" id="ARBA00023015"/>
    </source>
</evidence>
<evidence type="ECO:0000256" key="3">
    <source>
        <dbReference type="ARBA" id="ARBA00023163"/>
    </source>
</evidence>
<dbReference type="SUPFAM" id="SSF46785">
    <property type="entry name" value="Winged helix' DNA-binding domain"/>
    <property type="match status" value="1"/>
</dbReference>
<gene>
    <name evidence="5" type="ORF">H8S37_10900</name>
</gene>
<proteinExistence type="predicted"/>
<evidence type="ECO:0000256" key="2">
    <source>
        <dbReference type="ARBA" id="ARBA00023125"/>
    </source>
</evidence>
<dbReference type="PROSITE" id="PS50949">
    <property type="entry name" value="HTH_GNTR"/>
    <property type="match status" value="1"/>
</dbReference>
<accession>A0A923LIK4</accession>
<keyword evidence="6" id="KW-1185">Reference proteome</keyword>
<evidence type="ECO:0000313" key="5">
    <source>
        <dbReference type="EMBL" id="MBC5689425.1"/>
    </source>
</evidence>
<dbReference type="PANTHER" id="PTHR43537">
    <property type="entry name" value="TRANSCRIPTIONAL REGULATOR, GNTR FAMILY"/>
    <property type="match status" value="1"/>
</dbReference>
<evidence type="ECO:0000313" key="6">
    <source>
        <dbReference type="Proteomes" id="UP000652477"/>
    </source>
</evidence>
<keyword evidence="2" id="KW-0238">DNA-binding</keyword>
<protein>
    <submittedName>
        <fullName evidence="5">FadR family transcriptional regulator</fullName>
    </submittedName>
</protein>
<dbReference type="GO" id="GO:0003677">
    <property type="term" value="F:DNA binding"/>
    <property type="evidence" value="ECO:0007669"/>
    <property type="project" value="UniProtKB-KW"/>
</dbReference>
<dbReference type="GO" id="GO:0003700">
    <property type="term" value="F:DNA-binding transcription factor activity"/>
    <property type="evidence" value="ECO:0007669"/>
    <property type="project" value="InterPro"/>
</dbReference>
<dbReference type="Pfam" id="PF00392">
    <property type="entry name" value="GntR"/>
    <property type="match status" value="1"/>
</dbReference>
<dbReference type="EMBL" id="JACOPF010000002">
    <property type="protein sequence ID" value="MBC5689425.1"/>
    <property type="molecule type" value="Genomic_DNA"/>
</dbReference>
<keyword evidence="1" id="KW-0805">Transcription regulation</keyword>
<dbReference type="InterPro" id="IPR036390">
    <property type="entry name" value="WH_DNA-bd_sf"/>
</dbReference>
<comment type="caution">
    <text evidence="5">The sequence shown here is derived from an EMBL/GenBank/DDBJ whole genome shotgun (WGS) entry which is preliminary data.</text>
</comment>
<sequence>MGNEINKTTASDKVIESIAQMIVSGEVKPGEKLLTERAFAEKYKVTRSCVREAIRALALIGMVNIHPGGGTYVADNNSDIPEETVLWMYHQNLNQFDEIYTARELIETEVYLECFDQMNEEIRNYVTQAREELLNLNTDTITGIQMEHLLADIDLHIGKYCGNSIMNKLLQTTLALRKELSIKILSLTSSRESAVLYRCKVLTALLQKDKKVLKDALKRFFMNSEKELNIK</sequence>
<evidence type="ECO:0000259" key="4">
    <source>
        <dbReference type="PROSITE" id="PS50949"/>
    </source>
</evidence>